<evidence type="ECO:0000256" key="12">
    <source>
        <dbReference type="HAMAP-Rule" id="MF_01569"/>
    </source>
</evidence>
<keyword evidence="4 12" id="KW-0436">Ligase</keyword>
<dbReference type="FunFam" id="3.30.930.10:FF:000070">
    <property type="entry name" value="Proline--tRNA ligase"/>
    <property type="match status" value="1"/>
</dbReference>
<evidence type="ECO:0000256" key="11">
    <source>
        <dbReference type="ARBA" id="ARBA00060755"/>
    </source>
</evidence>
<protein>
    <recommendedName>
        <fullName evidence="12">Proline--tRNA ligase</fullName>
        <ecNumber evidence="12">6.1.1.15</ecNumber>
    </recommendedName>
    <alternativeName>
        <fullName evidence="12">Prolyl-tRNA synthetase</fullName>
        <shortName evidence="12">ProRS</shortName>
    </alternativeName>
</protein>
<dbReference type="GO" id="GO:0004827">
    <property type="term" value="F:proline-tRNA ligase activity"/>
    <property type="evidence" value="ECO:0007669"/>
    <property type="project" value="UniProtKB-UniRule"/>
</dbReference>
<dbReference type="GO" id="GO:0002161">
    <property type="term" value="F:aminoacyl-tRNA deacylase activity"/>
    <property type="evidence" value="ECO:0007669"/>
    <property type="project" value="InterPro"/>
</dbReference>
<dbReference type="GO" id="GO:0005829">
    <property type="term" value="C:cytosol"/>
    <property type="evidence" value="ECO:0007669"/>
    <property type="project" value="TreeGrafter"/>
</dbReference>
<evidence type="ECO:0000256" key="7">
    <source>
        <dbReference type="ARBA" id="ARBA00022917"/>
    </source>
</evidence>
<comment type="catalytic activity">
    <reaction evidence="9 12">
        <text>tRNA(Pro) + L-proline + ATP = L-prolyl-tRNA(Pro) + AMP + diphosphate</text>
        <dbReference type="Rhea" id="RHEA:14305"/>
        <dbReference type="Rhea" id="RHEA-COMP:9700"/>
        <dbReference type="Rhea" id="RHEA-COMP:9702"/>
        <dbReference type="ChEBI" id="CHEBI:30616"/>
        <dbReference type="ChEBI" id="CHEBI:33019"/>
        <dbReference type="ChEBI" id="CHEBI:60039"/>
        <dbReference type="ChEBI" id="CHEBI:78442"/>
        <dbReference type="ChEBI" id="CHEBI:78532"/>
        <dbReference type="ChEBI" id="CHEBI:456215"/>
        <dbReference type="EC" id="6.1.1.15"/>
    </reaction>
</comment>
<accession>A0A9X2K5W3</accession>
<dbReference type="PANTHER" id="PTHR42753:SF2">
    <property type="entry name" value="PROLINE--TRNA LIGASE"/>
    <property type="match status" value="1"/>
</dbReference>
<dbReference type="InterPro" id="IPR004154">
    <property type="entry name" value="Anticodon-bd"/>
</dbReference>
<evidence type="ECO:0000256" key="4">
    <source>
        <dbReference type="ARBA" id="ARBA00022598"/>
    </source>
</evidence>
<dbReference type="InterPro" id="IPR006195">
    <property type="entry name" value="aa-tRNA-synth_II"/>
</dbReference>
<evidence type="ECO:0000256" key="3">
    <source>
        <dbReference type="ARBA" id="ARBA00022490"/>
    </source>
</evidence>
<keyword evidence="5 12" id="KW-0547">Nucleotide-binding</keyword>
<dbReference type="SUPFAM" id="SSF55826">
    <property type="entry name" value="YbaK/ProRS associated domain"/>
    <property type="match status" value="1"/>
</dbReference>
<dbReference type="Gene3D" id="3.40.50.800">
    <property type="entry name" value="Anticodon-binding domain"/>
    <property type="match status" value="1"/>
</dbReference>
<dbReference type="EC" id="6.1.1.15" evidence="12"/>
<dbReference type="Pfam" id="PF00587">
    <property type="entry name" value="tRNA-synt_2b"/>
    <property type="match status" value="1"/>
</dbReference>
<dbReference type="Gene3D" id="3.30.930.10">
    <property type="entry name" value="Bira Bifunctional Protein, Domain 2"/>
    <property type="match status" value="2"/>
</dbReference>
<dbReference type="SUPFAM" id="SSF52954">
    <property type="entry name" value="Class II aaRS ABD-related"/>
    <property type="match status" value="1"/>
</dbReference>
<dbReference type="EMBL" id="JAMZEB010000002">
    <property type="protein sequence ID" value="MCP2360939.1"/>
    <property type="molecule type" value="Genomic_DNA"/>
</dbReference>
<dbReference type="InterPro" id="IPR033730">
    <property type="entry name" value="ProRS_core_prok"/>
</dbReference>
<dbReference type="InterPro" id="IPR023717">
    <property type="entry name" value="Pro-tRNA-Synthase_IIa_type1"/>
</dbReference>
<dbReference type="SUPFAM" id="SSF55681">
    <property type="entry name" value="Class II aaRS and biotin synthetases"/>
    <property type="match status" value="1"/>
</dbReference>
<keyword evidence="3 12" id="KW-0963">Cytoplasm</keyword>
<comment type="domain">
    <text evidence="12">Consists of three domains: the N-terminal catalytic domain, the editing domain and the C-terminal anticodon-binding domain.</text>
</comment>
<keyword evidence="7 12" id="KW-0648">Protein biosynthesis</keyword>
<keyword evidence="15" id="KW-1185">Reference proteome</keyword>
<dbReference type="NCBIfam" id="NF006625">
    <property type="entry name" value="PRK09194.1"/>
    <property type="match status" value="1"/>
</dbReference>
<keyword evidence="6 12" id="KW-0067">ATP-binding</keyword>
<dbReference type="Pfam" id="PF04073">
    <property type="entry name" value="tRNA_edit"/>
    <property type="match status" value="1"/>
</dbReference>
<dbReference type="Pfam" id="PF03129">
    <property type="entry name" value="HGTP_anticodon"/>
    <property type="match status" value="1"/>
</dbReference>
<dbReference type="InterPro" id="IPR044140">
    <property type="entry name" value="ProRS_anticodon_short"/>
</dbReference>
<reference evidence="14" key="1">
    <citation type="submission" date="2022-06" db="EMBL/GenBank/DDBJ databases">
        <title>Sequencing the genomes of 1000 actinobacteria strains.</title>
        <authorList>
            <person name="Klenk H.-P."/>
        </authorList>
    </citation>
    <scope>NUCLEOTIDE SEQUENCE</scope>
    <source>
        <strain evidence="14">DSM 46694</strain>
    </source>
</reference>
<comment type="caution">
    <text evidence="14">The sequence shown here is derived from an EMBL/GenBank/DDBJ whole genome shotgun (WGS) entry which is preliminary data.</text>
</comment>
<dbReference type="NCBIfam" id="TIGR00409">
    <property type="entry name" value="proS_fam_II"/>
    <property type="match status" value="1"/>
</dbReference>
<comment type="function">
    <text evidence="10 12">Catalyzes the attachment of proline to tRNA(Pro) in a two-step reaction: proline is first activated by ATP to form Pro-AMP and then transferred to the acceptor end of tRNA(Pro). As ProRS can inadvertently accommodate and process non-cognate amino acids such as alanine and cysteine, to avoid such errors it has two additional distinct editing activities against alanine. One activity is designated as 'pretransfer' editing and involves the tRNA(Pro)-independent hydrolysis of activated Ala-AMP. The other activity is designated 'posttransfer' editing and involves deacylation of mischarged Ala-tRNA(Pro). The misacylated Cys-tRNA(Pro) is not edited by ProRS.</text>
</comment>
<dbReference type="InterPro" id="IPR007214">
    <property type="entry name" value="YbaK/aa-tRNA-synth-assoc-dom"/>
</dbReference>
<dbReference type="GO" id="GO:0005524">
    <property type="term" value="F:ATP binding"/>
    <property type="evidence" value="ECO:0007669"/>
    <property type="project" value="UniProtKB-UniRule"/>
</dbReference>
<dbReference type="FunFam" id="3.30.930.10:FF:000065">
    <property type="entry name" value="Proline--tRNA ligase"/>
    <property type="match status" value="1"/>
</dbReference>
<evidence type="ECO:0000256" key="8">
    <source>
        <dbReference type="ARBA" id="ARBA00023146"/>
    </source>
</evidence>
<organism evidence="14 15">
    <name type="scientific">Nonomuraea thailandensis</name>
    <dbReference type="NCBI Taxonomy" id="1188745"/>
    <lineage>
        <taxon>Bacteria</taxon>
        <taxon>Bacillati</taxon>
        <taxon>Actinomycetota</taxon>
        <taxon>Actinomycetes</taxon>
        <taxon>Streptosporangiales</taxon>
        <taxon>Streptosporangiaceae</taxon>
        <taxon>Nonomuraea</taxon>
    </lineage>
</organism>
<evidence type="ECO:0000256" key="1">
    <source>
        <dbReference type="ARBA" id="ARBA00004496"/>
    </source>
</evidence>
<dbReference type="InterPro" id="IPR036621">
    <property type="entry name" value="Anticodon-bd_dom_sf"/>
</dbReference>
<dbReference type="RefSeq" id="WP_253749316.1">
    <property type="nucleotide sequence ID" value="NZ_BAABKA010000108.1"/>
</dbReference>
<dbReference type="AlphaFoldDB" id="A0A9X2K5W3"/>
<dbReference type="PRINTS" id="PR01046">
    <property type="entry name" value="TRNASYNTHPRO"/>
</dbReference>
<proteinExistence type="inferred from homology"/>
<comment type="subunit">
    <text evidence="2 12">Homodimer.</text>
</comment>
<evidence type="ECO:0000256" key="10">
    <source>
        <dbReference type="ARBA" id="ARBA00053664"/>
    </source>
</evidence>
<dbReference type="Proteomes" id="UP001139648">
    <property type="component" value="Unassembled WGS sequence"/>
</dbReference>
<dbReference type="InterPro" id="IPR002316">
    <property type="entry name" value="Pro-tRNA-ligase_IIa"/>
</dbReference>
<dbReference type="CDD" id="cd00779">
    <property type="entry name" value="ProRS_core_prok"/>
    <property type="match status" value="1"/>
</dbReference>
<dbReference type="InterPro" id="IPR004500">
    <property type="entry name" value="Pro-tRNA-synth_IIa_bac-type"/>
</dbReference>
<dbReference type="InterPro" id="IPR050062">
    <property type="entry name" value="Pro-tRNA_synthetase"/>
</dbReference>
<evidence type="ECO:0000256" key="6">
    <source>
        <dbReference type="ARBA" id="ARBA00022840"/>
    </source>
</evidence>
<evidence type="ECO:0000259" key="13">
    <source>
        <dbReference type="PROSITE" id="PS50862"/>
    </source>
</evidence>
<comment type="similarity">
    <text evidence="11 12">Belongs to the class-II aminoacyl-tRNA synthetase family. ProS type 1 subfamily.</text>
</comment>
<gene>
    <name evidence="12" type="primary">proS</name>
    <name evidence="14" type="ORF">HD597_007959</name>
</gene>
<comment type="subcellular location">
    <subcellularLocation>
        <location evidence="1 12">Cytoplasm</location>
    </subcellularLocation>
</comment>
<dbReference type="CDD" id="cd00861">
    <property type="entry name" value="ProRS_anticodon_short"/>
    <property type="match status" value="1"/>
</dbReference>
<evidence type="ECO:0000313" key="15">
    <source>
        <dbReference type="Proteomes" id="UP001139648"/>
    </source>
</evidence>
<evidence type="ECO:0000256" key="2">
    <source>
        <dbReference type="ARBA" id="ARBA00011738"/>
    </source>
</evidence>
<dbReference type="PROSITE" id="PS50862">
    <property type="entry name" value="AA_TRNA_LIGASE_II"/>
    <property type="match status" value="1"/>
</dbReference>
<sequence length="581" mass="63140">MLLRMSSLFLRTLRDDPADAEVPSHKLLVRAGYVRRVAPGIYSWLPLGKMVLENVAKIVRTEMNRMGGQEVLFPALLPREYYEATGRWTEYGDTLFRLQDRKGADYLLGPTHEELFTEMVKGEYSSYKDYPVTLYQIQTKYRDEARPRAGILRGREFLMKDSYSFDLDDDGLKRSYEQHRETYIRTFDRLGIKYKIVFATSGAMGGSASEEFLAPTPTGEDTFVACHSCGYAANAEAVVTPAPAARPTGDLPALQVMDTPDTPTIETLVSYVNEHHGLSVTAADTLKNVVVKVATPGSDKVETLIVGVPGDREVDFKRLEAALAPGEPAIFEAADFARHPGLVRGYIGPQILRELGIRYLVDPRVVTGTSWVTGANEPGKHAANVVAGRDFTPDGTIEAAEVRAGDPCPRCGAELSIDRGIEIGHIFQLGRKYADAAGLDALGPDGKPIRITMGSYGIGVSRAVAVIAEQAHDQLGLVWPREVAPADVHIVGTGKENQVEAALELGAELESRGLRVLVDDRPQVSPGVKFKDAELLGLPTIVVVGRGLSQGVVELRDRVSGEKSEIPLAEAADRIMAATGA</sequence>
<dbReference type="InterPro" id="IPR002314">
    <property type="entry name" value="aa-tRNA-synt_IIb"/>
</dbReference>
<dbReference type="InterPro" id="IPR036754">
    <property type="entry name" value="YbaK/aa-tRNA-synt-asso_dom_sf"/>
</dbReference>
<evidence type="ECO:0000256" key="5">
    <source>
        <dbReference type="ARBA" id="ARBA00022741"/>
    </source>
</evidence>
<dbReference type="PANTHER" id="PTHR42753">
    <property type="entry name" value="MITOCHONDRIAL RIBOSOME PROTEIN L39/PROLYL-TRNA LIGASE FAMILY MEMBER"/>
    <property type="match status" value="1"/>
</dbReference>
<dbReference type="HAMAP" id="MF_01569">
    <property type="entry name" value="Pro_tRNA_synth_type1"/>
    <property type="match status" value="1"/>
</dbReference>
<evidence type="ECO:0000256" key="9">
    <source>
        <dbReference type="ARBA" id="ARBA00047671"/>
    </source>
</evidence>
<dbReference type="InterPro" id="IPR045864">
    <property type="entry name" value="aa-tRNA-synth_II/BPL/LPL"/>
</dbReference>
<name>A0A9X2K5W3_9ACTN</name>
<dbReference type="GO" id="GO:0006433">
    <property type="term" value="P:prolyl-tRNA aminoacylation"/>
    <property type="evidence" value="ECO:0007669"/>
    <property type="project" value="UniProtKB-UniRule"/>
</dbReference>
<keyword evidence="8 12" id="KW-0030">Aminoacyl-tRNA synthetase</keyword>
<evidence type="ECO:0000313" key="14">
    <source>
        <dbReference type="EMBL" id="MCP2360939.1"/>
    </source>
</evidence>
<feature type="domain" description="Aminoacyl-transfer RNA synthetases class-II family profile" evidence="13">
    <location>
        <begin position="35"/>
        <end position="480"/>
    </location>
</feature>